<reference evidence="1" key="1">
    <citation type="submission" date="2021-01" db="EMBL/GenBank/DDBJ databases">
        <title>Complete genome sequence of Clostridiales bacterium R-7.</title>
        <authorList>
            <person name="Mahoney-Kurpe S.C."/>
            <person name="Palevich N."/>
            <person name="Koike S."/>
            <person name="Moon C.D."/>
            <person name="Attwood G.T."/>
        </authorList>
    </citation>
    <scope>NUCLEOTIDE SEQUENCE</scope>
    <source>
        <strain evidence="1">R-7</strain>
    </source>
</reference>
<organism evidence="1 2">
    <name type="scientific">Aristaeella hokkaidonensis</name>
    <dbReference type="NCBI Taxonomy" id="3046382"/>
    <lineage>
        <taxon>Bacteria</taxon>
        <taxon>Bacillati</taxon>
        <taxon>Bacillota</taxon>
        <taxon>Clostridia</taxon>
        <taxon>Eubacteriales</taxon>
        <taxon>Aristaeellaceae</taxon>
        <taxon>Aristaeella</taxon>
    </lineage>
</organism>
<gene>
    <name evidence="1" type="ORF">JYE49_04990</name>
</gene>
<dbReference type="EMBL" id="CP068393">
    <property type="protein sequence ID" value="QUC68056.1"/>
    <property type="molecule type" value="Genomic_DNA"/>
</dbReference>
<name>A0AC61N7X2_9FIRM</name>
<evidence type="ECO:0000313" key="2">
    <source>
        <dbReference type="Proteomes" id="UP000682782"/>
    </source>
</evidence>
<protein>
    <submittedName>
        <fullName evidence="1">Aminotransferase class I/II-fold pyridoxal phosphate-dependent enzyme</fullName>
    </submittedName>
</protein>
<evidence type="ECO:0000313" key="1">
    <source>
        <dbReference type="EMBL" id="QUC68056.1"/>
    </source>
</evidence>
<dbReference type="Proteomes" id="UP000682782">
    <property type="component" value="Chromosome"/>
</dbReference>
<keyword evidence="1" id="KW-0032">Aminotransferase</keyword>
<keyword evidence="1" id="KW-0808">Transferase</keyword>
<accession>A0AC61N7X2</accession>
<proteinExistence type="predicted"/>
<keyword evidence="2" id="KW-1185">Reference proteome</keyword>
<sequence>MNYDQYLNSRIAAVPPSGIRRFFDLAASRKDAISLGVGEPDFKTPYLFRDAAINSLLDGETQYTGNRGLIELRNEISLYLSGRYNISYRPETEILVTIGASEAIDVALRALITDGDEVLVPDPSYVSYAPGVIFAGGVPVPVETRQEDNFRLKAETLEKMITPKSKLLILPYPNNPTGAIMEKEDLEAIARVVREHDLLVISDEIYSELVYGGHTHVAFASVPDMLERTITINGFSKSFAMTGWRVGYACGPEEIITVMNKIHQYAIMCAPRQGQVAATAALRIGRENNYESVAVMRESYDRRRRLMVTAFRDMGLECFVPYGAFYVFPSIQRTGMSSEEFCSELLKEKNVAAVPGNAFGASGEGHIRCCYATAVDKINVALERIGDFVASRS</sequence>